<name>A0A9D1NU61_9FIRM</name>
<keyword evidence="2" id="KW-0396">Initiation factor</keyword>
<comment type="caution">
    <text evidence="2">The sequence shown here is derived from an EMBL/GenBank/DDBJ whole genome shotgun (WGS) entry which is preliminary data.</text>
</comment>
<dbReference type="Gene3D" id="1.10.10.10">
    <property type="entry name" value="Winged helix-like DNA-binding domain superfamily/Winged helix DNA-binding domain"/>
    <property type="match status" value="1"/>
</dbReference>
<evidence type="ECO:0000313" key="3">
    <source>
        <dbReference type="Proteomes" id="UP000886723"/>
    </source>
</evidence>
<dbReference type="SUPFAM" id="SSF46894">
    <property type="entry name" value="C-terminal effector domain of the bipartite response regulators"/>
    <property type="match status" value="1"/>
</dbReference>
<dbReference type="GO" id="GO:0005737">
    <property type="term" value="C:cytoplasm"/>
    <property type="evidence" value="ECO:0007669"/>
    <property type="project" value="InterPro"/>
</dbReference>
<dbReference type="Proteomes" id="UP000886723">
    <property type="component" value="Unassembled WGS sequence"/>
</dbReference>
<dbReference type="InterPro" id="IPR014879">
    <property type="entry name" value="Spo0A_C"/>
</dbReference>
<keyword evidence="2" id="KW-0648">Protein biosynthesis</keyword>
<organism evidence="2 3">
    <name type="scientific">Candidatus Pullilachnospira stercoravium</name>
    <dbReference type="NCBI Taxonomy" id="2840913"/>
    <lineage>
        <taxon>Bacteria</taxon>
        <taxon>Bacillati</taxon>
        <taxon>Bacillota</taxon>
        <taxon>Clostridia</taxon>
        <taxon>Lachnospirales</taxon>
        <taxon>Lachnospiraceae</taxon>
        <taxon>Lachnospiraceae incertae sedis</taxon>
        <taxon>Candidatus Pullilachnospira</taxon>
    </lineage>
</organism>
<evidence type="ECO:0000259" key="1">
    <source>
        <dbReference type="Pfam" id="PF08769"/>
    </source>
</evidence>
<dbReference type="GO" id="GO:0005509">
    <property type="term" value="F:calcium ion binding"/>
    <property type="evidence" value="ECO:0007669"/>
    <property type="project" value="InterPro"/>
</dbReference>
<evidence type="ECO:0000313" key="2">
    <source>
        <dbReference type="EMBL" id="HIV12931.1"/>
    </source>
</evidence>
<dbReference type="GO" id="GO:0003677">
    <property type="term" value="F:DNA binding"/>
    <property type="evidence" value="ECO:0007669"/>
    <property type="project" value="InterPro"/>
</dbReference>
<dbReference type="GO" id="GO:0003743">
    <property type="term" value="F:translation initiation factor activity"/>
    <property type="evidence" value="ECO:0007669"/>
    <property type="project" value="UniProtKB-KW"/>
</dbReference>
<protein>
    <submittedName>
        <fullName evidence="2">Sporulation initiation factor Spo0A C-terminal domain-containing protein</fullName>
    </submittedName>
</protein>
<reference evidence="2" key="2">
    <citation type="journal article" date="2021" name="PeerJ">
        <title>Extensive microbial diversity within the chicken gut microbiome revealed by metagenomics and culture.</title>
        <authorList>
            <person name="Gilroy R."/>
            <person name="Ravi A."/>
            <person name="Getino M."/>
            <person name="Pursley I."/>
            <person name="Horton D.L."/>
            <person name="Alikhan N.F."/>
            <person name="Baker D."/>
            <person name="Gharbi K."/>
            <person name="Hall N."/>
            <person name="Watson M."/>
            <person name="Adriaenssens E.M."/>
            <person name="Foster-Nyarko E."/>
            <person name="Jarju S."/>
            <person name="Secka A."/>
            <person name="Antonio M."/>
            <person name="Oren A."/>
            <person name="Chaudhuri R.R."/>
            <person name="La Ragione R."/>
            <person name="Hildebrand F."/>
            <person name="Pallen M.J."/>
        </authorList>
    </citation>
    <scope>NUCLEOTIDE SEQUENCE</scope>
    <source>
        <strain evidence="2">ChiBcec2-4451</strain>
    </source>
</reference>
<dbReference type="AlphaFoldDB" id="A0A9D1NU61"/>
<dbReference type="GO" id="GO:0042173">
    <property type="term" value="P:regulation of sporulation resulting in formation of a cellular spore"/>
    <property type="evidence" value="ECO:0007669"/>
    <property type="project" value="InterPro"/>
</dbReference>
<feature type="domain" description="Sporulation initiation factor Spo0A C-terminal" evidence="1">
    <location>
        <begin position="10"/>
        <end position="101"/>
    </location>
</feature>
<dbReference type="GO" id="GO:0003700">
    <property type="term" value="F:DNA-binding transcription factor activity"/>
    <property type="evidence" value="ECO:0007669"/>
    <property type="project" value="InterPro"/>
</dbReference>
<dbReference type="Pfam" id="PF08769">
    <property type="entry name" value="Spo0A_C"/>
    <property type="match status" value="1"/>
</dbReference>
<proteinExistence type="predicted"/>
<dbReference type="InterPro" id="IPR016032">
    <property type="entry name" value="Sig_transdc_resp-reg_C-effctor"/>
</dbReference>
<reference evidence="2" key="1">
    <citation type="submission" date="2020-10" db="EMBL/GenBank/DDBJ databases">
        <authorList>
            <person name="Gilroy R."/>
        </authorList>
    </citation>
    <scope>NUCLEOTIDE SEQUENCE</scope>
    <source>
        <strain evidence="2">ChiBcec2-4451</strain>
    </source>
</reference>
<gene>
    <name evidence="2" type="ORF">IAA63_07305</name>
</gene>
<dbReference type="EMBL" id="DVON01000161">
    <property type="protein sequence ID" value="HIV12931.1"/>
    <property type="molecule type" value="Genomic_DNA"/>
</dbReference>
<accession>A0A9D1NU61</accession>
<dbReference type="InterPro" id="IPR036388">
    <property type="entry name" value="WH-like_DNA-bd_sf"/>
</dbReference>
<sequence length="109" mass="12675">MNYLLELPLSLGIHGTYKGYRYLVFALELALSDENQLLYVTKNLYPSVARRYHTTPSCVDRDLRTVISRCWNSCGRTHLQKIASYTLDKCPTVSEFLDILYWHLKKTGL</sequence>